<sequence length="1261" mass="143124">MGKKSREKRERKLMQSESNYNEFLWGTDLPFEKNTVFSDQNNQFNKSIEATRKLFNQYKYLDLAIALNVSELWPANVGSAIKHIFAWRILLEEPLRESEEKKTISGYEEFRGVIQALYQAWPEFPMLEDFCPEPDWGHIKVQLGQDFVPMFYGSCIERTPDFVESFRITYSGIPEAQAHMDLAIALQARVIESIQCVQGKLEGSAKKAYVEVPSEEFWSQCSSSIIKIGYDIEKWRIKAGQELEANLGNGKALTSEFSFSNEVTQGDTLPFLAVKIDNAWIPMSIRTGPSVVIDYWAKKKVDLIESSTHHALSQFVVERFNNVVTGPITLYVSNTAQENFPVSCIISDNSGVYLICACSHANYKQIASVAKSIYIKVKQGASIRFRLADGSGLMLSKDGESELSAEDLKIFLVVTQGSTVFNFIDIPPKPIRMLPMSDFITIFDAVDTLEELEQFWKFVNTNMKSLGPSFSGTADLFGAFKSSHGVLVEGASSPGMIWLDPSFGTSSRFEALTEFWEIAPNVFPDSTRAWRVSKGTNGVVVLQSRNKNVVAYSTVVNKCTTQALVEITPNVQLEDCRMLDLFAQLLADCSFRCQSLMSDISLFHQKSILFICDLADSCSVSEGQEIKPIEDFEHVIIDVQQYAIYKNMFKLSIDTQAVCAGLHDAKDGSFEVRCLTETIAKCCSSNGLDSPVDFAGRLDRMALERARYHLQITNRNVDVPDYVVPVIPSSADYKLARKRLALEIKELGLIPGRYELTEAKRKIDPAATQLRLHIESRLASLDKHQLLRAFIEQHDALLLTERTKILRARQSLAHDVEFDRLEAIEKASKEFGGTARHYRYLLEKTLSSPASGVEKVSDDVLRELIGLVDWFMVLTGASDTLHNDIEVGGIVLDDSYIPEVFYSADHEQRNATFSRVDAISRLELGKNDNDIVEGNVVELLSSVQLKNAFIVDLGFDLQSMLTSLVILSQAQRYGFSNDLSLSYSSPKKRIVQTLCEHIDELGDERAGNIVSFLTLSEKGIRLLAGRDVEEPDVPYWEHRKRIHRYAIRPLVCDGENLHWGAETASRALNIWMSAVRDGYLPADFNLPNVEPIIGRVKQGIEKKLEIRTKEIFLRFTQYVEGGIDFFRKFRSEHFEDVGDFDVFAYWPEKNLLITVECKYNQPPHTIKDSRRLRDKIFGRSESDKNGQISKIVRRTGFLESNYSRLLELLKWQKPSKCKIEHIELYVGRDLYYWMVLPPYPVQTKFVTVDTLESWLQIELNK</sequence>
<dbReference type="Proteomes" id="UP000516370">
    <property type="component" value="Chromosome"/>
</dbReference>
<evidence type="ECO:0000313" key="1">
    <source>
        <dbReference type="EMBL" id="QNT04274.1"/>
    </source>
</evidence>
<keyword evidence="2" id="KW-1185">Reference proteome</keyword>
<dbReference type="OrthoDB" id="6431183at2"/>
<proteinExistence type="predicted"/>
<dbReference type="KEGG" id="mard:IBG28_10975"/>
<dbReference type="AlphaFoldDB" id="A0A7H1J1A8"/>
<name>A0A7H1J1A8_9GAMM</name>
<dbReference type="EMBL" id="CP061081">
    <property type="protein sequence ID" value="QNT04274.1"/>
    <property type="molecule type" value="Genomic_DNA"/>
</dbReference>
<accession>A0A7H1J1A8</accession>
<reference evidence="1 2" key="1">
    <citation type="submission" date="2020-09" db="EMBL/GenBank/DDBJ databases">
        <title>Complete genome sequence of an Arctic sea ice bacterium Marinomonas arctica BSI20414.</title>
        <authorList>
            <person name="Liao L."/>
            <person name="Chen B."/>
        </authorList>
    </citation>
    <scope>NUCLEOTIDE SEQUENCE [LARGE SCALE GENOMIC DNA]</scope>
    <source>
        <strain evidence="1 2">BSI20414</strain>
    </source>
</reference>
<evidence type="ECO:0000313" key="2">
    <source>
        <dbReference type="Proteomes" id="UP000516370"/>
    </source>
</evidence>
<protein>
    <submittedName>
        <fullName evidence="1">Uncharacterized protein</fullName>
    </submittedName>
</protein>
<gene>
    <name evidence="1" type="ORF">IBG28_10975</name>
</gene>
<dbReference type="RefSeq" id="WP_111609132.1">
    <property type="nucleotide sequence ID" value="NZ_BMLJ01000030.1"/>
</dbReference>
<organism evidence="1 2">
    <name type="scientific">Marinomonas arctica</name>
    <dbReference type="NCBI Taxonomy" id="383750"/>
    <lineage>
        <taxon>Bacteria</taxon>
        <taxon>Pseudomonadati</taxon>
        <taxon>Pseudomonadota</taxon>
        <taxon>Gammaproteobacteria</taxon>
        <taxon>Oceanospirillales</taxon>
        <taxon>Oceanospirillaceae</taxon>
        <taxon>Marinomonas</taxon>
    </lineage>
</organism>